<dbReference type="InterPro" id="IPR003754">
    <property type="entry name" value="4pyrrol_synth_uPrphyn_synth"/>
</dbReference>
<dbReference type="Proteomes" id="UP000295468">
    <property type="component" value="Unassembled WGS sequence"/>
</dbReference>
<dbReference type="EMBL" id="SNYI01000001">
    <property type="protein sequence ID" value="TDQ32683.1"/>
    <property type="molecule type" value="Genomic_DNA"/>
</dbReference>
<dbReference type="CDD" id="cd06578">
    <property type="entry name" value="HemD"/>
    <property type="match status" value="1"/>
</dbReference>
<evidence type="ECO:0000256" key="1">
    <source>
        <dbReference type="SAM" id="MobiDB-lite"/>
    </source>
</evidence>
<dbReference type="OrthoDB" id="1523900at2"/>
<feature type="domain" description="Tetrapyrrole biosynthesis uroporphyrinogen III synthase" evidence="2">
    <location>
        <begin position="89"/>
        <end position="262"/>
    </location>
</feature>
<reference evidence="3 4" key="1">
    <citation type="submission" date="2019-03" db="EMBL/GenBank/DDBJ databases">
        <title>Genomic Encyclopedia of Archaeal and Bacterial Type Strains, Phase II (KMG-II): from individual species to whole genera.</title>
        <authorList>
            <person name="Goeker M."/>
        </authorList>
    </citation>
    <scope>NUCLEOTIDE SEQUENCE [LARGE SCALE GENOMIC DNA]</scope>
    <source>
        <strain evidence="3 4">DSM 18435</strain>
    </source>
</reference>
<evidence type="ECO:0000313" key="4">
    <source>
        <dbReference type="Proteomes" id="UP000295468"/>
    </source>
</evidence>
<sequence length="273" mass="30265">MKQENGMIYPKLPKAMTAKTGSETELSRQETTAGGDPLQKPLSAADSQGKKSSILSTKKLSTPKKTPLLAAGYRVEDYDAITTIAVAFETDGKADHYIFTSQNGVEHFLKGRTAPREVSGISTFCVGDKTRILLEQHGFKVQKSAENASELAKFLVKNHKNDSFLFFCGMRRMPTLRQIFDENRMDLREVEVYDTVLQSKSFPQSFGAVLFFSPSGVESFSRENDLHNTFAYCIGPTTARAARLYTNHICIAEEPTVESTVQAVLDNPPAFTE</sequence>
<evidence type="ECO:0000259" key="2">
    <source>
        <dbReference type="Pfam" id="PF02602"/>
    </source>
</evidence>
<dbReference type="AlphaFoldDB" id="A0A4R6TRB7"/>
<name>A0A4R6TRB7_9FLAO</name>
<evidence type="ECO:0000313" key="3">
    <source>
        <dbReference type="EMBL" id="TDQ32683.1"/>
    </source>
</evidence>
<dbReference type="PANTHER" id="PTHR12390">
    <property type="entry name" value="UROPORPHYRINOGEN III SYNTHASE"/>
    <property type="match status" value="1"/>
</dbReference>
<keyword evidence="4" id="KW-1185">Reference proteome</keyword>
<dbReference type="GO" id="GO:0005829">
    <property type="term" value="C:cytosol"/>
    <property type="evidence" value="ECO:0007669"/>
    <property type="project" value="TreeGrafter"/>
</dbReference>
<protein>
    <submittedName>
        <fullName evidence="3">Uroporphyrinogen-III synthase</fullName>
    </submittedName>
</protein>
<feature type="region of interest" description="Disordered" evidence="1">
    <location>
        <begin position="1"/>
        <end position="57"/>
    </location>
</feature>
<dbReference type="GO" id="GO:0004852">
    <property type="term" value="F:uroporphyrinogen-III synthase activity"/>
    <property type="evidence" value="ECO:0007669"/>
    <property type="project" value="InterPro"/>
</dbReference>
<accession>A0A4R6TRB7</accession>
<dbReference type="InterPro" id="IPR036108">
    <property type="entry name" value="4pyrrol_syn_uPrphyn_synt_sf"/>
</dbReference>
<dbReference type="RefSeq" id="WP_133642722.1">
    <property type="nucleotide sequence ID" value="NZ_SNYI01000001.1"/>
</dbReference>
<dbReference type="Pfam" id="PF02602">
    <property type="entry name" value="HEM4"/>
    <property type="match status" value="1"/>
</dbReference>
<gene>
    <name evidence="3" type="ORF">CLV82_0516</name>
</gene>
<dbReference type="PANTHER" id="PTHR12390:SF0">
    <property type="entry name" value="UROPORPHYRINOGEN-III SYNTHASE"/>
    <property type="match status" value="1"/>
</dbReference>
<dbReference type="Gene3D" id="3.40.50.10090">
    <property type="match status" value="2"/>
</dbReference>
<comment type="caution">
    <text evidence="3">The sequence shown here is derived from an EMBL/GenBank/DDBJ whole genome shotgun (WGS) entry which is preliminary data.</text>
</comment>
<dbReference type="GO" id="GO:0006780">
    <property type="term" value="P:uroporphyrinogen III biosynthetic process"/>
    <property type="evidence" value="ECO:0007669"/>
    <property type="project" value="InterPro"/>
</dbReference>
<dbReference type="SUPFAM" id="SSF69618">
    <property type="entry name" value="HemD-like"/>
    <property type="match status" value="1"/>
</dbReference>
<proteinExistence type="predicted"/>
<dbReference type="InterPro" id="IPR039793">
    <property type="entry name" value="UROS/Hem4"/>
</dbReference>
<organism evidence="3 4">
    <name type="scientific">Zeaxanthinibacter enoshimensis</name>
    <dbReference type="NCBI Taxonomy" id="392009"/>
    <lineage>
        <taxon>Bacteria</taxon>
        <taxon>Pseudomonadati</taxon>
        <taxon>Bacteroidota</taxon>
        <taxon>Flavobacteriia</taxon>
        <taxon>Flavobacteriales</taxon>
        <taxon>Flavobacteriaceae</taxon>
        <taxon>Zeaxanthinibacter</taxon>
    </lineage>
</organism>
<feature type="compositionally biased region" description="Polar residues" evidence="1">
    <location>
        <begin position="19"/>
        <end position="32"/>
    </location>
</feature>